<dbReference type="InterPro" id="IPR036890">
    <property type="entry name" value="HATPase_C_sf"/>
</dbReference>
<dbReference type="InterPro" id="IPR005467">
    <property type="entry name" value="His_kinase_dom"/>
</dbReference>
<keyword evidence="10" id="KW-0067">ATP-binding</keyword>
<evidence type="ECO:0000259" key="15">
    <source>
        <dbReference type="PROSITE" id="PS50109"/>
    </source>
</evidence>
<evidence type="ECO:0000256" key="7">
    <source>
        <dbReference type="ARBA" id="ARBA00022692"/>
    </source>
</evidence>
<organism evidence="16 17">
    <name type="scientific">Arcobacter acticola</name>
    <dbReference type="NCBI Taxonomy" id="1849015"/>
    <lineage>
        <taxon>Bacteria</taxon>
        <taxon>Pseudomonadati</taxon>
        <taxon>Campylobacterota</taxon>
        <taxon>Epsilonproteobacteria</taxon>
        <taxon>Campylobacterales</taxon>
        <taxon>Arcobacteraceae</taxon>
        <taxon>Arcobacter</taxon>
    </lineage>
</organism>
<dbReference type="Pfam" id="PF00512">
    <property type="entry name" value="HisKA"/>
    <property type="match status" value="1"/>
</dbReference>
<evidence type="ECO:0000256" key="9">
    <source>
        <dbReference type="ARBA" id="ARBA00022777"/>
    </source>
</evidence>
<dbReference type="PROSITE" id="PS50109">
    <property type="entry name" value="HIS_KIN"/>
    <property type="match status" value="1"/>
</dbReference>
<evidence type="ECO:0000256" key="8">
    <source>
        <dbReference type="ARBA" id="ARBA00022741"/>
    </source>
</evidence>
<dbReference type="InterPro" id="IPR003661">
    <property type="entry name" value="HisK_dim/P_dom"/>
</dbReference>
<dbReference type="GO" id="GO:0005886">
    <property type="term" value="C:plasma membrane"/>
    <property type="evidence" value="ECO:0007669"/>
    <property type="project" value="UniProtKB-SubCell"/>
</dbReference>
<keyword evidence="7 14" id="KW-0812">Transmembrane</keyword>
<evidence type="ECO:0000256" key="10">
    <source>
        <dbReference type="ARBA" id="ARBA00022840"/>
    </source>
</evidence>
<evidence type="ECO:0000313" key="16">
    <source>
        <dbReference type="EMBL" id="QKE28430.1"/>
    </source>
</evidence>
<evidence type="ECO:0000256" key="2">
    <source>
        <dbReference type="ARBA" id="ARBA00004651"/>
    </source>
</evidence>
<dbReference type="CDD" id="cd18774">
    <property type="entry name" value="PDC2_HK_sensor"/>
    <property type="match status" value="1"/>
</dbReference>
<evidence type="ECO:0000313" key="17">
    <source>
        <dbReference type="Proteomes" id="UP000503483"/>
    </source>
</evidence>
<name>A0A6M8ED62_9BACT</name>
<keyword evidence="13 14" id="KW-0472">Membrane</keyword>
<evidence type="ECO:0000256" key="6">
    <source>
        <dbReference type="ARBA" id="ARBA00022679"/>
    </source>
</evidence>
<evidence type="ECO:0000256" key="1">
    <source>
        <dbReference type="ARBA" id="ARBA00000085"/>
    </source>
</evidence>
<keyword evidence="12" id="KW-0902">Two-component regulatory system</keyword>
<keyword evidence="9 16" id="KW-0418">Kinase</keyword>
<dbReference type="SUPFAM" id="SSF47384">
    <property type="entry name" value="Homodimeric domain of signal transducing histidine kinase"/>
    <property type="match status" value="1"/>
</dbReference>
<dbReference type="SMART" id="SM00387">
    <property type="entry name" value="HATPase_c"/>
    <property type="match status" value="1"/>
</dbReference>
<dbReference type="InterPro" id="IPR004358">
    <property type="entry name" value="Sig_transdc_His_kin-like_C"/>
</dbReference>
<protein>
    <recommendedName>
        <fullName evidence="3">histidine kinase</fullName>
        <ecNumber evidence="3">2.7.13.3</ecNumber>
    </recommendedName>
</protein>
<dbReference type="InterPro" id="IPR033480">
    <property type="entry name" value="sCache_2"/>
</dbReference>
<dbReference type="Gene3D" id="3.30.565.10">
    <property type="entry name" value="Histidine kinase-like ATPase, C-terminal domain"/>
    <property type="match status" value="1"/>
</dbReference>
<comment type="catalytic activity">
    <reaction evidence="1">
        <text>ATP + protein L-histidine = ADP + protein N-phospho-L-histidine.</text>
        <dbReference type="EC" id="2.7.13.3"/>
    </reaction>
</comment>
<dbReference type="AlphaFoldDB" id="A0A6M8ED62"/>
<feature type="transmembrane region" description="Helical" evidence="14">
    <location>
        <begin position="351"/>
        <end position="373"/>
    </location>
</feature>
<dbReference type="EMBL" id="CP042652">
    <property type="protein sequence ID" value="QKE28430.1"/>
    <property type="molecule type" value="Genomic_DNA"/>
</dbReference>
<keyword evidence="6" id="KW-0808">Transferase</keyword>
<dbReference type="EC" id="2.7.13.3" evidence="3"/>
<dbReference type="Gene3D" id="3.30.450.20">
    <property type="entry name" value="PAS domain"/>
    <property type="match status" value="2"/>
</dbReference>
<reference evidence="16 17" key="1">
    <citation type="submission" date="2019-08" db="EMBL/GenBank/DDBJ databases">
        <title>Complete genome sequence of Arcobacter acticola.</title>
        <authorList>
            <person name="Miller W."/>
        </authorList>
    </citation>
    <scope>NUCLEOTIDE SEQUENCE [LARGE SCALE GENOMIC DNA]</scope>
    <source>
        <strain evidence="16 17">KCTC 52212</strain>
    </source>
</reference>
<dbReference type="InterPro" id="IPR036097">
    <property type="entry name" value="HisK_dim/P_sf"/>
</dbReference>
<gene>
    <name evidence="16" type="ORF">AACT_1251</name>
</gene>
<comment type="subcellular location">
    <subcellularLocation>
        <location evidence="2">Cell membrane</location>
        <topology evidence="2">Multi-pass membrane protein</topology>
    </subcellularLocation>
</comment>
<feature type="domain" description="Histidine kinase" evidence="15">
    <location>
        <begin position="413"/>
        <end position="634"/>
    </location>
</feature>
<keyword evidence="4" id="KW-1003">Cell membrane</keyword>
<evidence type="ECO:0000256" key="4">
    <source>
        <dbReference type="ARBA" id="ARBA00022475"/>
    </source>
</evidence>
<dbReference type="Gene3D" id="1.10.287.130">
    <property type="match status" value="1"/>
</dbReference>
<dbReference type="Pfam" id="PF08269">
    <property type="entry name" value="dCache_2"/>
    <property type="match status" value="1"/>
</dbReference>
<evidence type="ECO:0000256" key="12">
    <source>
        <dbReference type="ARBA" id="ARBA00023012"/>
    </source>
</evidence>
<keyword evidence="8" id="KW-0547">Nucleotide-binding</keyword>
<dbReference type="PANTHER" id="PTHR43065">
    <property type="entry name" value="SENSOR HISTIDINE KINASE"/>
    <property type="match status" value="1"/>
</dbReference>
<dbReference type="KEGG" id="paco:AACT_1251"/>
<evidence type="ECO:0000256" key="5">
    <source>
        <dbReference type="ARBA" id="ARBA00022553"/>
    </source>
</evidence>
<dbReference type="PANTHER" id="PTHR43065:SF46">
    <property type="entry name" value="C4-DICARBOXYLATE TRANSPORT SENSOR PROTEIN DCTB"/>
    <property type="match status" value="1"/>
</dbReference>
<evidence type="ECO:0000256" key="13">
    <source>
        <dbReference type="ARBA" id="ARBA00023136"/>
    </source>
</evidence>
<evidence type="ECO:0000256" key="3">
    <source>
        <dbReference type="ARBA" id="ARBA00012438"/>
    </source>
</evidence>
<dbReference type="GO" id="GO:0005524">
    <property type="term" value="F:ATP binding"/>
    <property type="evidence" value="ECO:0007669"/>
    <property type="project" value="UniProtKB-KW"/>
</dbReference>
<proteinExistence type="predicted"/>
<dbReference type="PRINTS" id="PR00344">
    <property type="entry name" value="BCTRLSENSOR"/>
</dbReference>
<dbReference type="Pfam" id="PF02518">
    <property type="entry name" value="HATPase_c"/>
    <property type="match status" value="1"/>
</dbReference>
<sequence>MGFNEAFEYSEFMIFYVRKLRIIKQKDETLNKEIETFKSEFINKEKLHIKNEIDRVVDSINYEIKKSDEDLKAFLKERVYEAHKIASNIYNVESTFLSNKNINRNDHALKTIKYALEGMLYNEGNGYIFIDDINGVKILQPLNKEIEGQSLLEYKDINGYQYMKKVTETIKNKSETYDEYYWYKSKDDKTTYKKISFYKYFEPLNFAIGTGEYYVDFEKKIQNNLLKKIQGVRLDDNSYIFIFNKQGDYLSHFYENKIGTSGFNLKDANGKYFLKDMFEYAEKNKQGYVQYLASSKPGSNLKNVEKISYVRYLDKWDWMIGTGFYLDELNNKINKKEAKLKKEHEIIINNIILLSILLTLILLVISLLISKIIEKKFNNYKKEIKKEINNTIKKERLLVQQSKMAIMGEMIANIAHQWKQPLSVISTVSTGIKIQKELNCLNDEEIVEGMNNINNSAQYLSHTIDDFRNFFKSDKTKINFKFLDIFEDTIKLILPQFTNNNIQFIKNIDNTEIYGYRNELLQVLINIFKNAKDEFIQLDKNQKKFIFIDSYKEDSNYIIKIKDNAGGISLDIIEKIFEPYFTTKEDYEGTGIGLYMCKQIINGMNGEIKVKNSEYEYENQKYKGAEFTIMLPLS</sequence>
<dbReference type="SUPFAM" id="SSF55874">
    <property type="entry name" value="ATPase domain of HSP90 chaperone/DNA topoisomerase II/histidine kinase"/>
    <property type="match status" value="1"/>
</dbReference>
<keyword evidence="17" id="KW-1185">Reference proteome</keyword>
<dbReference type="Proteomes" id="UP000503483">
    <property type="component" value="Chromosome"/>
</dbReference>
<keyword evidence="5" id="KW-0597">Phosphoprotein</keyword>
<evidence type="ECO:0000256" key="11">
    <source>
        <dbReference type="ARBA" id="ARBA00022989"/>
    </source>
</evidence>
<dbReference type="CDD" id="cd00082">
    <property type="entry name" value="HisKA"/>
    <property type="match status" value="1"/>
</dbReference>
<keyword evidence="11 14" id="KW-1133">Transmembrane helix</keyword>
<dbReference type="GO" id="GO:0000155">
    <property type="term" value="F:phosphorelay sensor kinase activity"/>
    <property type="evidence" value="ECO:0007669"/>
    <property type="project" value="InterPro"/>
</dbReference>
<dbReference type="RefSeq" id="WP_172126005.1">
    <property type="nucleotide sequence ID" value="NZ_CP042652.1"/>
</dbReference>
<accession>A0A6M8ED62</accession>
<dbReference type="SMART" id="SM01049">
    <property type="entry name" value="Cache_2"/>
    <property type="match status" value="2"/>
</dbReference>
<dbReference type="InterPro" id="IPR004010">
    <property type="entry name" value="Double_Cache_2"/>
</dbReference>
<dbReference type="InterPro" id="IPR003594">
    <property type="entry name" value="HATPase_dom"/>
</dbReference>
<evidence type="ECO:0000256" key="14">
    <source>
        <dbReference type="SAM" id="Phobius"/>
    </source>
</evidence>